<accession>A0A225DLG2</accession>
<comment type="caution">
    <text evidence="1">The sequence shown here is derived from an EMBL/GenBank/DDBJ whole genome shotgun (WGS) entry which is preliminary data.</text>
</comment>
<reference evidence="2" key="1">
    <citation type="submission" date="2017-06" db="EMBL/GenBank/DDBJ databases">
        <title>Genome analysis of Fimbriiglobus ruber SP5, the first member of the order Planctomycetales with confirmed chitinolytic capability.</title>
        <authorList>
            <person name="Ravin N.V."/>
            <person name="Rakitin A.L."/>
            <person name="Ivanova A.A."/>
            <person name="Beletsky A.V."/>
            <person name="Kulichevskaya I.S."/>
            <person name="Mardanov A.V."/>
            <person name="Dedysh S.N."/>
        </authorList>
    </citation>
    <scope>NUCLEOTIDE SEQUENCE [LARGE SCALE GENOMIC DNA]</scope>
    <source>
        <strain evidence="2">SP5</strain>
    </source>
</reference>
<dbReference type="AlphaFoldDB" id="A0A225DLG2"/>
<proteinExistence type="predicted"/>
<protein>
    <submittedName>
        <fullName evidence="1">Uncharacterized protein</fullName>
    </submittedName>
</protein>
<keyword evidence="2" id="KW-1185">Reference proteome</keyword>
<evidence type="ECO:0000313" key="1">
    <source>
        <dbReference type="EMBL" id="OWK42222.1"/>
    </source>
</evidence>
<dbReference type="Proteomes" id="UP000214646">
    <property type="component" value="Unassembled WGS sequence"/>
</dbReference>
<organism evidence="1 2">
    <name type="scientific">Fimbriiglobus ruber</name>
    <dbReference type="NCBI Taxonomy" id="1908690"/>
    <lineage>
        <taxon>Bacteria</taxon>
        <taxon>Pseudomonadati</taxon>
        <taxon>Planctomycetota</taxon>
        <taxon>Planctomycetia</taxon>
        <taxon>Gemmatales</taxon>
        <taxon>Gemmataceae</taxon>
        <taxon>Fimbriiglobus</taxon>
    </lineage>
</organism>
<sequence length="52" mass="5562">MQPALPTGPKAKAADIIAAIRTLKEVEHAHRLPTPDEKRILSRFGGFGAVAL</sequence>
<dbReference type="EMBL" id="NIDE01000005">
    <property type="protein sequence ID" value="OWK42222.1"/>
    <property type="molecule type" value="Genomic_DNA"/>
</dbReference>
<evidence type="ECO:0000313" key="2">
    <source>
        <dbReference type="Proteomes" id="UP000214646"/>
    </source>
</evidence>
<gene>
    <name evidence="1" type="ORF">FRUB_04300</name>
</gene>
<name>A0A225DLG2_9BACT</name>